<evidence type="ECO:0000256" key="1">
    <source>
        <dbReference type="ARBA" id="ARBA00001966"/>
    </source>
</evidence>
<evidence type="ECO:0000313" key="12">
    <source>
        <dbReference type="Proteomes" id="UP000588083"/>
    </source>
</evidence>
<evidence type="ECO:0000313" key="8">
    <source>
        <dbReference type="EMBL" id="GFP29850.1"/>
    </source>
</evidence>
<dbReference type="InterPro" id="IPR012837">
    <property type="entry name" value="NrdG"/>
</dbReference>
<evidence type="ECO:0000313" key="11">
    <source>
        <dbReference type="Proteomes" id="UP000585609"/>
    </source>
</evidence>
<dbReference type="Proteomes" id="UP000561271">
    <property type="component" value="Unassembled WGS sequence"/>
</dbReference>
<dbReference type="InterPro" id="IPR058240">
    <property type="entry name" value="rSAM_sf"/>
</dbReference>
<evidence type="ECO:0000256" key="6">
    <source>
        <dbReference type="ARBA" id="ARBA00023014"/>
    </source>
</evidence>
<name>A0A6V8QG29_9ACTN</name>
<dbReference type="AlphaFoldDB" id="A0A6V8QG29"/>
<evidence type="ECO:0000256" key="4">
    <source>
        <dbReference type="ARBA" id="ARBA00022723"/>
    </source>
</evidence>
<dbReference type="PANTHER" id="PTHR30352">
    <property type="entry name" value="PYRUVATE FORMATE-LYASE-ACTIVATING ENZYME"/>
    <property type="match status" value="1"/>
</dbReference>
<dbReference type="GO" id="GO:0051539">
    <property type="term" value="F:4 iron, 4 sulfur cluster binding"/>
    <property type="evidence" value="ECO:0007669"/>
    <property type="project" value="UniProtKB-KW"/>
</dbReference>
<sequence>MEESIYIDSISYPVTNLGPGKRVVLWVQGCTLKCNGCMAISMQERHEDAKKTVEDIFYAIRKASLGLDGITISGGEPFEQAEALLRLVRLIKEHTSLDIMVYSGYTIEDLNEQGESASKLLSLIDILIDGRFEEENSNKKLWRGSDNQRFHILSERAKKYARYAEEEYRGQRELHFEMSEGNSFKIIGIPNRGFMRDLKKQCRGLGLTLTQP</sequence>
<dbReference type="Gene3D" id="3.20.20.70">
    <property type="entry name" value="Aldolase class I"/>
    <property type="match status" value="1"/>
</dbReference>
<dbReference type="Proteomes" id="UP000588083">
    <property type="component" value="Unassembled WGS sequence"/>
</dbReference>
<proteinExistence type="predicted"/>
<dbReference type="GO" id="GO:0046872">
    <property type="term" value="F:metal ion binding"/>
    <property type="evidence" value="ECO:0007669"/>
    <property type="project" value="UniProtKB-KW"/>
</dbReference>
<dbReference type="PANTHER" id="PTHR30352:SF2">
    <property type="entry name" value="ANAEROBIC RIBONUCLEOSIDE-TRIPHOSPHATE REDUCTASE-ACTIVATING PROTEIN"/>
    <property type="match status" value="1"/>
</dbReference>
<dbReference type="SFLD" id="SFLDG01063">
    <property type="entry name" value="activating_enzymes__group_1"/>
    <property type="match status" value="1"/>
</dbReference>
<keyword evidence="12" id="KW-1185">Reference proteome</keyword>
<dbReference type="EMBL" id="BLRZ01000027">
    <property type="protein sequence ID" value="GFP29850.1"/>
    <property type="molecule type" value="Genomic_DNA"/>
</dbReference>
<keyword evidence="6" id="KW-0411">Iron-sulfur</keyword>
<dbReference type="InterPro" id="IPR013785">
    <property type="entry name" value="Aldolase_TIM"/>
</dbReference>
<dbReference type="Pfam" id="PF13353">
    <property type="entry name" value="Fer4_12"/>
    <property type="match status" value="1"/>
</dbReference>
<keyword evidence="4" id="KW-0479">Metal-binding</keyword>
<dbReference type="Proteomes" id="UP000585609">
    <property type="component" value="Unassembled WGS sequence"/>
</dbReference>
<dbReference type="GO" id="GO:0004748">
    <property type="term" value="F:ribonucleoside-diphosphate reductase activity, thioredoxin disulfide as acceptor"/>
    <property type="evidence" value="ECO:0007669"/>
    <property type="project" value="TreeGrafter"/>
</dbReference>
<dbReference type="InterPro" id="IPR034457">
    <property type="entry name" value="Organic_radical-activating"/>
</dbReference>
<comment type="caution">
    <text evidence="7">The sequence shown here is derived from an EMBL/GenBank/DDBJ whole genome shotgun (WGS) entry which is preliminary data.</text>
</comment>
<comment type="cofactor">
    <cofactor evidence="1">
        <name>[4Fe-4S] cluster</name>
        <dbReference type="ChEBI" id="CHEBI:49883"/>
    </cofactor>
</comment>
<evidence type="ECO:0000313" key="9">
    <source>
        <dbReference type="EMBL" id="GFP37373.1"/>
    </source>
</evidence>
<dbReference type="SFLD" id="SFLDF00299">
    <property type="entry name" value="anaerobic_ribonucleoside-triph"/>
    <property type="match status" value="1"/>
</dbReference>
<keyword evidence="2" id="KW-0004">4Fe-4S</keyword>
<dbReference type="SUPFAM" id="SSF102114">
    <property type="entry name" value="Radical SAM enzymes"/>
    <property type="match status" value="1"/>
</dbReference>
<evidence type="ECO:0000313" key="7">
    <source>
        <dbReference type="EMBL" id="GFP23439.1"/>
    </source>
</evidence>
<evidence type="ECO:0000256" key="5">
    <source>
        <dbReference type="ARBA" id="ARBA00023004"/>
    </source>
</evidence>
<reference evidence="10 11" key="1">
    <citation type="journal article" date="2020" name="Front. Microbiol.">
        <title>Single-cell genomics of novel Actinobacteria with the Wood-Ljungdahl pathway discovered in a serpentinizing system.</title>
        <authorList>
            <person name="Merino N."/>
            <person name="Kawai M."/>
            <person name="Boyd E.S."/>
            <person name="Colman D.R."/>
            <person name="McGlynn S.E."/>
            <person name="Nealson K.H."/>
            <person name="Kurokawa K."/>
            <person name="Hongoh Y."/>
        </authorList>
    </citation>
    <scope>NUCLEOTIDE SEQUENCE [LARGE SCALE GENOMIC DNA]</scope>
    <source>
        <strain evidence="7 11">S09_30</strain>
        <strain evidence="8 12">S34</strain>
        <strain evidence="9 10">S44</strain>
    </source>
</reference>
<dbReference type="EMBL" id="BLRW01000112">
    <property type="protein sequence ID" value="GFP23439.1"/>
    <property type="molecule type" value="Genomic_DNA"/>
</dbReference>
<keyword evidence="5" id="KW-0408">Iron</keyword>
<dbReference type="RefSeq" id="WP_176231613.1">
    <property type="nucleotide sequence ID" value="NZ_BLRZ01000027.1"/>
</dbReference>
<dbReference type="InterPro" id="IPR007197">
    <property type="entry name" value="rSAM"/>
</dbReference>
<keyword evidence="3" id="KW-0949">S-adenosyl-L-methionine</keyword>
<dbReference type="CDD" id="cd01335">
    <property type="entry name" value="Radical_SAM"/>
    <property type="match status" value="1"/>
</dbReference>
<dbReference type="GO" id="GO:0043365">
    <property type="term" value="F:[formate-C-acetyltransferase]-activating enzyme activity"/>
    <property type="evidence" value="ECO:0007669"/>
    <property type="project" value="InterPro"/>
</dbReference>
<evidence type="ECO:0000256" key="3">
    <source>
        <dbReference type="ARBA" id="ARBA00022691"/>
    </source>
</evidence>
<dbReference type="EMBL" id="BLSC01000080">
    <property type="protein sequence ID" value="GFP37373.1"/>
    <property type="molecule type" value="Genomic_DNA"/>
</dbReference>
<evidence type="ECO:0000256" key="2">
    <source>
        <dbReference type="ARBA" id="ARBA00022485"/>
    </source>
</evidence>
<evidence type="ECO:0000313" key="10">
    <source>
        <dbReference type="Proteomes" id="UP000561271"/>
    </source>
</evidence>
<dbReference type="SFLD" id="SFLDS00029">
    <property type="entry name" value="Radical_SAM"/>
    <property type="match status" value="1"/>
</dbReference>
<protein>
    <submittedName>
        <fullName evidence="7">Anaerobic ribonucleoside-triphosphate reductase activating protein</fullName>
    </submittedName>
</protein>
<accession>A0A6V8QG29</accession>
<organism evidence="7 11">
    <name type="scientific">Candidatus Hakubella thermalkaliphila</name>
    <dbReference type="NCBI Taxonomy" id="2754717"/>
    <lineage>
        <taxon>Bacteria</taxon>
        <taxon>Bacillati</taxon>
        <taxon>Actinomycetota</taxon>
        <taxon>Actinomycetota incertae sedis</taxon>
        <taxon>Candidatus Hakubellales</taxon>
        <taxon>Candidatus Hakubellaceae</taxon>
        <taxon>Candidatus Hakubella</taxon>
    </lineage>
</organism>
<gene>
    <name evidence="7" type="ORF">HKBW3S09_00906</name>
    <name evidence="8" type="ORF">HKBW3S34_00770</name>
    <name evidence="9" type="ORF">HKBW3S44_01053</name>
</gene>
<dbReference type="SFLD" id="SFLDG01066">
    <property type="entry name" value="organic_radical-activating_enz"/>
    <property type="match status" value="1"/>
</dbReference>